<evidence type="ECO:0000313" key="2">
    <source>
        <dbReference type="Proteomes" id="UP001242480"/>
    </source>
</evidence>
<gene>
    <name evidence="1" type="ORF">QO011_004783</name>
</gene>
<dbReference type="InterPro" id="IPR025591">
    <property type="entry name" value="RloB"/>
</dbReference>
<accession>A0ABU0JBV5</accession>
<evidence type="ECO:0008006" key="3">
    <source>
        <dbReference type="Google" id="ProtNLM"/>
    </source>
</evidence>
<dbReference type="RefSeq" id="WP_307277459.1">
    <property type="nucleotide sequence ID" value="NZ_JAUSVX010000010.1"/>
</dbReference>
<name>A0ABU0JBV5_9HYPH</name>
<proteinExistence type="predicted"/>
<keyword evidence="2" id="KW-1185">Reference proteome</keyword>
<dbReference type="Pfam" id="PF13707">
    <property type="entry name" value="RloB"/>
    <property type="match status" value="1"/>
</dbReference>
<evidence type="ECO:0000313" key="1">
    <source>
        <dbReference type="EMBL" id="MDQ0471756.1"/>
    </source>
</evidence>
<reference evidence="1 2" key="1">
    <citation type="submission" date="2023-07" db="EMBL/GenBank/DDBJ databases">
        <title>Genomic Encyclopedia of Type Strains, Phase IV (KMG-IV): sequencing the most valuable type-strain genomes for metagenomic binning, comparative biology and taxonomic classification.</title>
        <authorList>
            <person name="Goeker M."/>
        </authorList>
    </citation>
    <scope>NUCLEOTIDE SEQUENCE [LARGE SCALE GENOMIC DNA]</scope>
    <source>
        <strain evidence="1 2">DSM 19619</strain>
    </source>
</reference>
<protein>
    <recommendedName>
        <fullName evidence="3">RloB domain-containing protein</fullName>
    </recommendedName>
</protein>
<dbReference type="Proteomes" id="UP001242480">
    <property type="component" value="Unassembled WGS sequence"/>
</dbReference>
<dbReference type="EMBL" id="JAUSVX010000010">
    <property type="protein sequence ID" value="MDQ0471756.1"/>
    <property type="molecule type" value="Genomic_DNA"/>
</dbReference>
<comment type="caution">
    <text evidence="1">The sequence shown here is derived from an EMBL/GenBank/DDBJ whole genome shotgun (WGS) entry which is preliminary data.</text>
</comment>
<organism evidence="1 2">
    <name type="scientific">Labrys wisconsinensis</name>
    <dbReference type="NCBI Taxonomy" id="425677"/>
    <lineage>
        <taxon>Bacteria</taxon>
        <taxon>Pseudomonadati</taxon>
        <taxon>Pseudomonadota</taxon>
        <taxon>Alphaproteobacteria</taxon>
        <taxon>Hyphomicrobiales</taxon>
        <taxon>Xanthobacteraceae</taxon>
        <taxon>Labrys</taxon>
    </lineage>
</organism>
<sequence length="188" mass="21385">MNRPRPIIAQRRPIFFGCEGESEQAYGQLLNDLLRAAGRSVHLEVVNLNPGAGDPVARLRRAGQEIERRRRRRSEFAGRVILMDSDQVDDNHRRRREADQLARELDIAIIWQEPCHEAFLLRHLEGYARHRPLTTHAAGTALQAVWPQYAKPMTKLQLTRRIGLAEVRRAAGVEPSFAVFLGGLKLLS</sequence>